<feature type="coiled-coil region" evidence="3">
    <location>
        <begin position="292"/>
        <end position="319"/>
    </location>
</feature>
<dbReference type="NCBIfam" id="NF000355">
    <property type="entry name" value="ribo_prot_ABC_F"/>
    <property type="match status" value="1"/>
</dbReference>
<dbReference type="PANTHER" id="PTHR42855">
    <property type="entry name" value="ABC TRANSPORTER ATP-BINDING SUBUNIT"/>
    <property type="match status" value="1"/>
</dbReference>
<keyword evidence="3" id="KW-0175">Coiled coil</keyword>
<dbReference type="RefSeq" id="WP_103202942.1">
    <property type="nucleotide sequence ID" value="NZ_CVTD020000017.1"/>
</dbReference>
<organism evidence="5 6">
    <name type="scientific">Herbinix hemicellulosilytica</name>
    <dbReference type="NCBI Taxonomy" id="1564487"/>
    <lineage>
        <taxon>Bacteria</taxon>
        <taxon>Bacillati</taxon>
        <taxon>Bacillota</taxon>
        <taxon>Clostridia</taxon>
        <taxon>Lachnospirales</taxon>
        <taxon>Lachnospiraceae</taxon>
        <taxon>Herbinix</taxon>
    </lineage>
</organism>
<keyword evidence="2" id="KW-0067">ATP-binding</keyword>
<dbReference type="Proteomes" id="UP000236497">
    <property type="component" value="Unassembled WGS sequence"/>
</dbReference>
<dbReference type="GO" id="GO:0016887">
    <property type="term" value="F:ATP hydrolysis activity"/>
    <property type="evidence" value="ECO:0007669"/>
    <property type="project" value="InterPro"/>
</dbReference>
<dbReference type="InterPro" id="IPR017871">
    <property type="entry name" value="ABC_transporter-like_CS"/>
</dbReference>
<evidence type="ECO:0000313" key="5">
    <source>
        <dbReference type="EMBL" id="CRZ34833.1"/>
    </source>
</evidence>
<gene>
    <name evidence="5" type="ORF">HHT355_1632</name>
</gene>
<accession>A0A0H5SWV8</accession>
<dbReference type="EMBL" id="CVTD020000017">
    <property type="protein sequence ID" value="CRZ34833.1"/>
    <property type="molecule type" value="Genomic_DNA"/>
</dbReference>
<proteinExistence type="predicted"/>
<evidence type="ECO:0000259" key="4">
    <source>
        <dbReference type="PROSITE" id="PS50893"/>
    </source>
</evidence>
<dbReference type="FunFam" id="3.40.50.300:FF:000011">
    <property type="entry name" value="Putative ABC transporter ATP-binding component"/>
    <property type="match status" value="1"/>
</dbReference>
<dbReference type="InterPro" id="IPR003439">
    <property type="entry name" value="ABC_transporter-like_ATP-bd"/>
</dbReference>
<dbReference type="CDD" id="cd03221">
    <property type="entry name" value="ABCF_EF-3"/>
    <property type="match status" value="2"/>
</dbReference>
<dbReference type="InterPro" id="IPR003593">
    <property type="entry name" value="AAA+_ATPase"/>
</dbReference>
<dbReference type="SMART" id="SM00382">
    <property type="entry name" value="AAA"/>
    <property type="match status" value="2"/>
</dbReference>
<dbReference type="PROSITE" id="PS00211">
    <property type="entry name" value="ABC_TRANSPORTER_1"/>
    <property type="match status" value="1"/>
</dbReference>
<dbReference type="SUPFAM" id="SSF52540">
    <property type="entry name" value="P-loop containing nucleoside triphosphate hydrolases"/>
    <property type="match status" value="2"/>
</dbReference>
<dbReference type="PANTHER" id="PTHR42855:SF2">
    <property type="entry name" value="DRUG RESISTANCE ABC TRANSPORTER,ATP-BINDING PROTEIN"/>
    <property type="match status" value="1"/>
</dbReference>
<feature type="domain" description="ABC transporter" evidence="4">
    <location>
        <begin position="4"/>
        <end position="246"/>
    </location>
</feature>
<dbReference type="GO" id="GO:0005524">
    <property type="term" value="F:ATP binding"/>
    <property type="evidence" value="ECO:0007669"/>
    <property type="project" value="UniProtKB-KW"/>
</dbReference>
<evidence type="ECO:0000256" key="1">
    <source>
        <dbReference type="ARBA" id="ARBA00022741"/>
    </source>
</evidence>
<dbReference type="OrthoDB" id="9801441at2"/>
<keyword evidence="6" id="KW-1185">Reference proteome</keyword>
<feature type="domain" description="ABC transporter" evidence="4">
    <location>
        <begin position="339"/>
        <end position="521"/>
    </location>
</feature>
<dbReference type="Pfam" id="PF00005">
    <property type="entry name" value="ABC_tran"/>
    <property type="match status" value="2"/>
</dbReference>
<keyword evidence="1" id="KW-0547">Nucleotide-binding</keyword>
<dbReference type="AlphaFoldDB" id="A0A0H5SWV8"/>
<reference evidence="5 6" key="1">
    <citation type="submission" date="2015-06" db="EMBL/GenBank/DDBJ databases">
        <authorList>
            <person name="Wibberg Daniel"/>
        </authorList>
    </citation>
    <scope>NUCLEOTIDE SEQUENCE [LARGE SCALE GENOMIC DNA]</scope>
    <source>
        <strain evidence="5 6">T3/55T</strain>
    </source>
</reference>
<sequence length="521" mass="60085">MSLISVNNLSFSYDSAFDMIFENVSFQIDTDWKLGFIGRNGRGKTTFLKLLMGKYEYKGSITASVSFDYFPFEVEFKNRNTMDVIKDIIAPFKEWEMEMEECLKNGDLHRYGQIQELYQKHDGYIIEELIQKELAKLKVKTVVLDQPFDTLSFGERTKIMIAALFLKKNNFLLIDEPTNHLDMEGRNILADYLQSKKGFILVSHDRAFLDKCIDHVLSINRCNIEVQKGNFSSWYQNKTMQDNFEIERNKQLIKEIDSLTDAARTTAGWANKVEASKIGGHVFDRGYIGHKSAKMMKRAKAIERRRQEAIEEKKSLLKNIEQAEPLKINILPFHKKGLINLEEVSLYYGSRKIASDIDFSVKVGDRVAIKGKNGSGKTTLFKLLLGTDVEYTGKVYVASGLKISYVSQDTSFLKGSLKEFTDRYGLDETIFKAVLRQMDFERGQFDKDMRDFSMGQKKKVLLAKSLAEPAHIFLWDEPLNYIDIFTRMQLEELILSFKPTIVFIEHDEIFAQKVATKVVNL</sequence>
<dbReference type="Gene3D" id="3.40.50.300">
    <property type="entry name" value="P-loop containing nucleotide triphosphate hydrolases"/>
    <property type="match status" value="2"/>
</dbReference>
<evidence type="ECO:0000256" key="3">
    <source>
        <dbReference type="SAM" id="Coils"/>
    </source>
</evidence>
<dbReference type="InterPro" id="IPR027417">
    <property type="entry name" value="P-loop_NTPase"/>
</dbReference>
<protein>
    <recommendedName>
        <fullName evidence="4">ABC transporter domain-containing protein</fullName>
    </recommendedName>
</protein>
<evidence type="ECO:0000256" key="2">
    <source>
        <dbReference type="ARBA" id="ARBA00022840"/>
    </source>
</evidence>
<evidence type="ECO:0000313" key="6">
    <source>
        <dbReference type="Proteomes" id="UP000236497"/>
    </source>
</evidence>
<name>A0A0H5SWV8_HERHM</name>
<dbReference type="InterPro" id="IPR051309">
    <property type="entry name" value="ABCF_ATPase"/>
</dbReference>
<dbReference type="PROSITE" id="PS50893">
    <property type="entry name" value="ABC_TRANSPORTER_2"/>
    <property type="match status" value="2"/>
</dbReference>